<dbReference type="InterPro" id="IPR010982">
    <property type="entry name" value="Lambda_DNA-bd_dom_sf"/>
</dbReference>
<organism evidence="2 3">
    <name type="scientific">Frankia torreyi</name>
    <dbReference type="NCBI Taxonomy" id="1856"/>
    <lineage>
        <taxon>Bacteria</taxon>
        <taxon>Bacillati</taxon>
        <taxon>Actinomycetota</taxon>
        <taxon>Actinomycetes</taxon>
        <taxon>Frankiales</taxon>
        <taxon>Frankiaceae</taxon>
        <taxon>Frankia</taxon>
    </lineage>
</organism>
<evidence type="ECO:0000313" key="3">
    <source>
        <dbReference type="Proteomes" id="UP000032545"/>
    </source>
</evidence>
<dbReference type="GO" id="GO:0003677">
    <property type="term" value="F:DNA binding"/>
    <property type="evidence" value="ECO:0007669"/>
    <property type="project" value="InterPro"/>
</dbReference>
<keyword evidence="3" id="KW-1185">Reference proteome</keyword>
<evidence type="ECO:0000313" key="2">
    <source>
        <dbReference type="EMBL" id="KJE25394.1"/>
    </source>
</evidence>
<gene>
    <name evidence="2" type="ORF">FF36_00006</name>
</gene>
<reference evidence="3" key="1">
    <citation type="submission" date="2015-02" db="EMBL/GenBank/DDBJ databases">
        <title>Draft Genome of Frankia sp. CpI1-S.</title>
        <authorList>
            <person name="Oshone R.T."/>
            <person name="Ngom M."/>
            <person name="Ghodhbane-Gtari F."/>
            <person name="Gtari M."/>
            <person name="Morris K."/>
            <person name="Thomas K."/>
            <person name="Sen A."/>
            <person name="Tisa L.S."/>
        </authorList>
    </citation>
    <scope>NUCLEOTIDE SEQUENCE [LARGE SCALE GENOMIC DNA]</scope>
    <source>
        <strain evidence="3">CpI1-S</strain>
    </source>
</reference>
<reference evidence="2 3" key="2">
    <citation type="journal article" date="2016" name="Genome Announc.">
        <title>Permanent Draft Genome Sequences for Two Variants of Frankia sp. Strain CpI1, the First Frankia Strain Isolated from Root Nodules of Comptonia peregrina.</title>
        <authorList>
            <person name="Oshone R."/>
            <person name="Hurst S.G.IV."/>
            <person name="Abebe-Akele F."/>
            <person name="Simpson S."/>
            <person name="Morris K."/>
            <person name="Thomas W.K."/>
            <person name="Tisa L.S."/>
        </authorList>
    </citation>
    <scope>NUCLEOTIDE SEQUENCE [LARGE SCALE GENOMIC DNA]</scope>
    <source>
        <strain evidence="3">CpI1-S</strain>
    </source>
</reference>
<comment type="caution">
    <text evidence="2">The sequence shown here is derived from an EMBL/GenBank/DDBJ whole genome shotgun (WGS) entry which is preliminary data.</text>
</comment>
<protein>
    <submittedName>
        <fullName evidence="2">Helix-turn-helix domain</fullName>
    </submittedName>
</protein>
<dbReference type="Proteomes" id="UP000032545">
    <property type="component" value="Unassembled WGS sequence"/>
</dbReference>
<dbReference type="PATRIC" id="fig|1502723.3.peg.8"/>
<dbReference type="OrthoDB" id="8438314at2"/>
<sequence>MVSVRRPLPQAPADLWDRPDMSEALARRDIGAVFKIYRQWTGATQTQIAAACEVPQSHVSEIQNGRRQVTSLEIFERIADGIGIPRVRIGLADKPGSVPEPRTGPPGVPAAEIPAEMVRVYPSRTAVPGDLWRTLFAEATHQVDVLVIAGLFLPDGHADFTAVLRRKGASGVKIRYALGNPESPVIALRGDEEGIGDGLAARTRITLTYLAALRDAPGIDLRLHSTTLYNSIYRFDGDMLVNTHVYGAPAAHSPVLHLREQPGGLFDHYAASFERVWATTEGA</sequence>
<dbReference type="AlphaFoldDB" id="A0A0D8BN04"/>
<dbReference type="Gene3D" id="1.10.260.40">
    <property type="entry name" value="lambda repressor-like DNA-binding domains"/>
    <property type="match status" value="1"/>
</dbReference>
<proteinExistence type="predicted"/>
<dbReference type="SMART" id="SM00530">
    <property type="entry name" value="HTH_XRE"/>
    <property type="match status" value="1"/>
</dbReference>
<dbReference type="PROSITE" id="PS50943">
    <property type="entry name" value="HTH_CROC1"/>
    <property type="match status" value="1"/>
</dbReference>
<name>A0A0D8BN04_9ACTN</name>
<dbReference type="EMBL" id="JYFN01000001">
    <property type="protein sequence ID" value="KJE25394.1"/>
    <property type="molecule type" value="Genomic_DNA"/>
</dbReference>
<dbReference type="InterPro" id="IPR001387">
    <property type="entry name" value="Cro/C1-type_HTH"/>
</dbReference>
<dbReference type="Pfam" id="PF13560">
    <property type="entry name" value="HTH_31"/>
    <property type="match status" value="1"/>
</dbReference>
<dbReference type="SUPFAM" id="SSF47413">
    <property type="entry name" value="lambda repressor-like DNA-binding domains"/>
    <property type="match status" value="1"/>
</dbReference>
<evidence type="ECO:0000259" key="1">
    <source>
        <dbReference type="PROSITE" id="PS50943"/>
    </source>
</evidence>
<dbReference type="CDD" id="cd00093">
    <property type="entry name" value="HTH_XRE"/>
    <property type="match status" value="1"/>
</dbReference>
<accession>A0A0D8BN04</accession>
<feature type="domain" description="HTH cro/C1-type" evidence="1">
    <location>
        <begin position="44"/>
        <end position="89"/>
    </location>
</feature>